<dbReference type="Proteomes" id="UP000887563">
    <property type="component" value="Unplaced"/>
</dbReference>
<dbReference type="AlphaFoldDB" id="A0A914LH86"/>
<reference evidence="2" key="1">
    <citation type="submission" date="2022-11" db="UniProtKB">
        <authorList>
            <consortium name="WormBaseParasite"/>
        </authorList>
    </citation>
    <scope>IDENTIFICATION</scope>
</reference>
<name>A0A914LH86_MELIC</name>
<keyword evidence="1" id="KW-1185">Reference proteome</keyword>
<protein>
    <submittedName>
        <fullName evidence="2">Uncharacterized protein</fullName>
    </submittedName>
</protein>
<proteinExistence type="predicted"/>
<organism evidence="1 2">
    <name type="scientific">Meloidogyne incognita</name>
    <name type="common">Southern root-knot nematode worm</name>
    <name type="synonym">Oxyuris incognita</name>
    <dbReference type="NCBI Taxonomy" id="6306"/>
    <lineage>
        <taxon>Eukaryota</taxon>
        <taxon>Metazoa</taxon>
        <taxon>Ecdysozoa</taxon>
        <taxon>Nematoda</taxon>
        <taxon>Chromadorea</taxon>
        <taxon>Rhabditida</taxon>
        <taxon>Tylenchina</taxon>
        <taxon>Tylenchomorpha</taxon>
        <taxon>Tylenchoidea</taxon>
        <taxon>Meloidogynidae</taxon>
        <taxon>Meloidogyninae</taxon>
        <taxon>Meloidogyne</taxon>
        <taxon>Meloidogyne incognita group</taxon>
    </lineage>
</organism>
<evidence type="ECO:0000313" key="1">
    <source>
        <dbReference type="Proteomes" id="UP000887563"/>
    </source>
</evidence>
<evidence type="ECO:0000313" key="2">
    <source>
        <dbReference type="WBParaSite" id="Minc3s00512g13562"/>
    </source>
</evidence>
<accession>A0A914LH86</accession>
<dbReference type="WBParaSite" id="Minc3s00512g13562">
    <property type="protein sequence ID" value="Minc3s00512g13562"/>
    <property type="gene ID" value="Minc3s00512g13562"/>
</dbReference>
<sequence>MWWHARWTTTLGRSLLVKIKRNQALPFHLVLHQAVEVHQKLHLEVLDVEDDAAYEAEFHDVHP</sequence>